<dbReference type="AlphaFoldDB" id="A1BH05"/>
<protein>
    <submittedName>
        <fullName evidence="1">Uncharacterized protein</fullName>
    </submittedName>
</protein>
<dbReference type="STRING" id="290317.Cpha266_1661"/>
<dbReference type="EMBL" id="CP000492">
    <property type="protein sequence ID" value="ABL65682.1"/>
    <property type="molecule type" value="Genomic_DNA"/>
</dbReference>
<evidence type="ECO:0000313" key="2">
    <source>
        <dbReference type="Proteomes" id="UP000008701"/>
    </source>
</evidence>
<dbReference type="KEGG" id="cph:Cpha266_1661"/>
<keyword evidence="2" id="KW-1185">Reference proteome</keyword>
<dbReference type="HOGENOM" id="CLU_2506717_0_0_10"/>
<reference evidence="1 2" key="1">
    <citation type="submission" date="2006-12" db="EMBL/GenBank/DDBJ databases">
        <title>Complete sequence of Chlorobium phaeobacteroides DSM 266.</title>
        <authorList>
            <consortium name="US DOE Joint Genome Institute"/>
            <person name="Copeland A."/>
            <person name="Lucas S."/>
            <person name="Lapidus A."/>
            <person name="Barry K."/>
            <person name="Detter J.C."/>
            <person name="Glavina del Rio T."/>
            <person name="Hammon N."/>
            <person name="Israni S."/>
            <person name="Pitluck S."/>
            <person name="Goltsman E."/>
            <person name="Schmutz J."/>
            <person name="Larimer F."/>
            <person name="Land M."/>
            <person name="Hauser L."/>
            <person name="Mikhailova N."/>
            <person name="Li T."/>
            <person name="Overmann J."/>
            <person name="Bryant D.A."/>
            <person name="Richardson P."/>
        </authorList>
    </citation>
    <scope>NUCLEOTIDE SEQUENCE [LARGE SCALE GENOMIC DNA]</scope>
    <source>
        <strain evidence="1 2">DSM 266</strain>
    </source>
</reference>
<organism evidence="1 2">
    <name type="scientific">Chlorobium phaeobacteroides (strain DSM 266 / SMG 266 / 2430)</name>
    <dbReference type="NCBI Taxonomy" id="290317"/>
    <lineage>
        <taxon>Bacteria</taxon>
        <taxon>Pseudomonadati</taxon>
        <taxon>Chlorobiota</taxon>
        <taxon>Chlorobiia</taxon>
        <taxon>Chlorobiales</taxon>
        <taxon>Chlorobiaceae</taxon>
        <taxon>Chlorobium/Pelodictyon group</taxon>
        <taxon>Chlorobium</taxon>
    </lineage>
</organism>
<gene>
    <name evidence="1" type="ordered locus">Cpha266_1661</name>
</gene>
<proteinExistence type="predicted"/>
<name>A1BH05_CHLPD</name>
<evidence type="ECO:0000313" key="1">
    <source>
        <dbReference type="EMBL" id="ABL65682.1"/>
    </source>
</evidence>
<accession>A1BH05</accession>
<dbReference type="Proteomes" id="UP000008701">
    <property type="component" value="Chromosome"/>
</dbReference>
<sequence length="85" mass="9881">MPESRRKNRNCPAGRSAFGCHIRRFGIDISVRFIRSFCNSDSAEEAVNTFYRSHVHDEISRENLMAQCFFAIKTARWSLPKLKKS</sequence>